<feature type="compositionally biased region" description="Gly residues" evidence="1">
    <location>
        <begin position="276"/>
        <end position="285"/>
    </location>
</feature>
<dbReference type="EMBL" id="LCMA01000008">
    <property type="protein sequence ID" value="KKU26569.1"/>
    <property type="molecule type" value="Genomic_DNA"/>
</dbReference>
<keyword evidence="2" id="KW-0812">Transmembrane</keyword>
<comment type="caution">
    <text evidence="3">The sequence shown here is derived from an EMBL/GenBank/DDBJ whole genome shotgun (WGS) entry which is preliminary data.</text>
</comment>
<evidence type="ECO:0000313" key="4">
    <source>
        <dbReference type="Proteomes" id="UP000034175"/>
    </source>
</evidence>
<dbReference type="AlphaFoldDB" id="A0A0G1P0Z1"/>
<protein>
    <submittedName>
        <fullName evidence="3">Uncharacterized protein</fullName>
    </submittedName>
</protein>
<organism evidence="3 4">
    <name type="scientific">Candidatus Magasanikbacteria bacterium GW2011_GWA2_46_17</name>
    <dbReference type="NCBI Taxonomy" id="1619042"/>
    <lineage>
        <taxon>Bacteria</taxon>
        <taxon>Candidatus Magasanikiibacteriota</taxon>
    </lineage>
</organism>
<dbReference type="PATRIC" id="fig|1619042.3.peg.339"/>
<feature type="region of interest" description="Disordered" evidence="1">
    <location>
        <begin position="155"/>
        <end position="335"/>
    </location>
</feature>
<feature type="compositionally biased region" description="Low complexity" evidence="1">
    <location>
        <begin position="155"/>
        <end position="171"/>
    </location>
</feature>
<accession>A0A0G1P0Z1</accession>
<feature type="compositionally biased region" description="Polar residues" evidence="1">
    <location>
        <begin position="194"/>
        <end position="203"/>
    </location>
</feature>
<proteinExistence type="predicted"/>
<feature type="transmembrane region" description="Helical" evidence="2">
    <location>
        <begin position="95"/>
        <end position="120"/>
    </location>
</feature>
<feature type="compositionally biased region" description="Basic and acidic residues" evidence="1">
    <location>
        <begin position="217"/>
        <end position="258"/>
    </location>
</feature>
<evidence type="ECO:0000256" key="1">
    <source>
        <dbReference type="SAM" id="MobiDB-lite"/>
    </source>
</evidence>
<reference evidence="3 4" key="1">
    <citation type="journal article" date="2015" name="Nature">
        <title>rRNA introns, odd ribosomes, and small enigmatic genomes across a large radiation of phyla.</title>
        <authorList>
            <person name="Brown C.T."/>
            <person name="Hug L.A."/>
            <person name="Thomas B.C."/>
            <person name="Sharon I."/>
            <person name="Castelle C.J."/>
            <person name="Singh A."/>
            <person name="Wilkins M.J."/>
            <person name="Williams K.H."/>
            <person name="Banfield J.F."/>
        </authorList>
    </citation>
    <scope>NUCLEOTIDE SEQUENCE [LARGE SCALE GENOMIC DNA]</scope>
</reference>
<feature type="compositionally biased region" description="Basic and acidic residues" evidence="1">
    <location>
        <begin position="296"/>
        <end position="308"/>
    </location>
</feature>
<sequence>MADTPENNKEKEKDGDKKEAAAPPPESGSKISNTEWGIVIGALFLIDGVEIGIDFLFGIGLFTNPFIDILVGMAWPTYLHLRGVNVKSAKMVGSFILSFIFQVVPAIDGIWGLEGLYVFFVVKAEEKIKKETGVDVEKLAAAKAGGTGAADGEAAAAGEAGTAAAEGATGSTEGGAEGTNEEGGMSDEYADSMGQESDASGQEQESDNPYGDESEEEKSNRMAGEEGDGEHEISDENAEEENKKNESRSGENKDDKDKDKKKKKPQEKQGGRNSLFGGGGRGGEGSPDSLNRNRYRTPEEKAEDERLSFHSNLLDLSDPYAARKKKENEESSHSE</sequence>
<evidence type="ECO:0000313" key="3">
    <source>
        <dbReference type="EMBL" id="KKU26569.1"/>
    </source>
</evidence>
<feature type="compositionally biased region" description="Acidic residues" evidence="1">
    <location>
        <begin position="204"/>
        <end position="216"/>
    </location>
</feature>
<feature type="compositionally biased region" description="Basic and acidic residues" evidence="1">
    <location>
        <begin position="326"/>
        <end position="335"/>
    </location>
</feature>
<dbReference type="Proteomes" id="UP000034175">
    <property type="component" value="Unassembled WGS sequence"/>
</dbReference>
<keyword evidence="2" id="KW-1133">Transmembrane helix</keyword>
<feature type="transmembrane region" description="Helical" evidence="2">
    <location>
        <begin position="55"/>
        <end position="75"/>
    </location>
</feature>
<feature type="region of interest" description="Disordered" evidence="1">
    <location>
        <begin position="1"/>
        <end position="29"/>
    </location>
</feature>
<evidence type="ECO:0000256" key="2">
    <source>
        <dbReference type="SAM" id="Phobius"/>
    </source>
</evidence>
<name>A0A0G1P0Z1_9BACT</name>
<keyword evidence="2" id="KW-0472">Membrane</keyword>
<gene>
    <name evidence="3" type="ORF">UX39_C0008G0032</name>
</gene>
<feature type="compositionally biased region" description="Basic and acidic residues" evidence="1">
    <location>
        <begin position="1"/>
        <end position="20"/>
    </location>
</feature>